<dbReference type="InterPro" id="IPR002885">
    <property type="entry name" value="PPR_rpt"/>
</dbReference>
<gene>
    <name evidence="5" type="ORF">LSAT_V11C800430520</name>
</gene>
<feature type="repeat" description="PPR" evidence="3">
    <location>
        <begin position="451"/>
        <end position="485"/>
    </location>
</feature>
<dbReference type="Pfam" id="PF20431">
    <property type="entry name" value="E_motif"/>
    <property type="match status" value="1"/>
</dbReference>
<dbReference type="Pfam" id="PF14432">
    <property type="entry name" value="DYW_deaminase"/>
    <property type="match status" value="1"/>
</dbReference>
<dbReference type="InterPro" id="IPR046960">
    <property type="entry name" value="PPR_At4g14850-like_plant"/>
</dbReference>
<dbReference type="InterPro" id="IPR046848">
    <property type="entry name" value="E_motif"/>
</dbReference>
<evidence type="ECO:0000256" key="1">
    <source>
        <dbReference type="ARBA" id="ARBA00006643"/>
    </source>
</evidence>
<dbReference type="SUPFAM" id="SSF48452">
    <property type="entry name" value="TPR-like"/>
    <property type="match status" value="1"/>
</dbReference>
<dbReference type="GO" id="GO:0009451">
    <property type="term" value="P:RNA modification"/>
    <property type="evidence" value="ECO:0007669"/>
    <property type="project" value="InterPro"/>
</dbReference>
<reference evidence="5 6" key="1">
    <citation type="journal article" date="2017" name="Nat. Commun.">
        <title>Genome assembly with in vitro proximity ligation data and whole-genome triplication in lettuce.</title>
        <authorList>
            <person name="Reyes-Chin-Wo S."/>
            <person name="Wang Z."/>
            <person name="Yang X."/>
            <person name="Kozik A."/>
            <person name="Arikit S."/>
            <person name="Song C."/>
            <person name="Xia L."/>
            <person name="Froenicke L."/>
            <person name="Lavelle D.O."/>
            <person name="Truco M.J."/>
            <person name="Xia R."/>
            <person name="Zhu S."/>
            <person name="Xu C."/>
            <person name="Xu H."/>
            <person name="Xu X."/>
            <person name="Cox K."/>
            <person name="Korf I."/>
            <person name="Meyers B.C."/>
            <person name="Michelmore R.W."/>
        </authorList>
    </citation>
    <scope>NUCLEOTIDE SEQUENCE [LARGE SCALE GENOMIC DNA]</scope>
    <source>
        <strain evidence="6">cv. Salinas</strain>
        <tissue evidence="5">Seedlings</tissue>
    </source>
</reference>
<comment type="similarity">
    <text evidence="1">Belongs to the PPR family. PCMP-H subfamily.</text>
</comment>
<dbReference type="InterPro" id="IPR032867">
    <property type="entry name" value="DYW_dom"/>
</dbReference>
<proteinExistence type="inferred from homology"/>
<dbReference type="EMBL" id="NBSK02000008">
    <property type="protein sequence ID" value="KAJ0193025.1"/>
    <property type="molecule type" value="Genomic_DNA"/>
</dbReference>
<dbReference type="AlphaFoldDB" id="A0A9R1USN4"/>
<name>A0A9R1USN4_LACSA</name>
<dbReference type="FunFam" id="1.25.40.10:FF:000184">
    <property type="entry name" value="Pentatricopeptide repeat-containing protein, chloroplastic"/>
    <property type="match status" value="1"/>
</dbReference>
<protein>
    <recommendedName>
        <fullName evidence="4">DYW domain-containing protein</fullName>
    </recommendedName>
</protein>
<evidence type="ECO:0000313" key="5">
    <source>
        <dbReference type="EMBL" id="KAJ0193025.1"/>
    </source>
</evidence>
<accession>A0A9R1USN4</accession>
<dbReference type="GO" id="GO:0003723">
    <property type="term" value="F:RNA binding"/>
    <property type="evidence" value="ECO:0007669"/>
    <property type="project" value="InterPro"/>
</dbReference>
<keyword evidence="6" id="KW-1185">Reference proteome</keyword>
<feature type="repeat" description="PPR" evidence="3">
    <location>
        <begin position="280"/>
        <end position="314"/>
    </location>
</feature>
<dbReference type="FunFam" id="1.25.40.10:FF:000450">
    <property type="entry name" value="Putative pentatricopeptide repeat-containing protein"/>
    <property type="match status" value="1"/>
</dbReference>
<dbReference type="FunFam" id="1.25.40.10:FF:000682">
    <property type="entry name" value="Pentatricopeptide repeat-containing protein At3g16610"/>
    <property type="match status" value="1"/>
</dbReference>
<organism evidence="5 6">
    <name type="scientific">Lactuca sativa</name>
    <name type="common">Garden lettuce</name>
    <dbReference type="NCBI Taxonomy" id="4236"/>
    <lineage>
        <taxon>Eukaryota</taxon>
        <taxon>Viridiplantae</taxon>
        <taxon>Streptophyta</taxon>
        <taxon>Embryophyta</taxon>
        <taxon>Tracheophyta</taxon>
        <taxon>Spermatophyta</taxon>
        <taxon>Magnoliopsida</taxon>
        <taxon>eudicotyledons</taxon>
        <taxon>Gunneridae</taxon>
        <taxon>Pentapetalae</taxon>
        <taxon>asterids</taxon>
        <taxon>campanulids</taxon>
        <taxon>Asterales</taxon>
        <taxon>Asteraceae</taxon>
        <taxon>Cichorioideae</taxon>
        <taxon>Cichorieae</taxon>
        <taxon>Lactucinae</taxon>
        <taxon>Lactuca</taxon>
    </lineage>
</organism>
<dbReference type="Pfam" id="PF13041">
    <property type="entry name" value="PPR_2"/>
    <property type="match status" value="2"/>
</dbReference>
<feature type="repeat" description="PPR" evidence="3">
    <location>
        <begin position="381"/>
        <end position="415"/>
    </location>
</feature>
<comment type="caution">
    <text evidence="5">The sequence shown here is derived from an EMBL/GenBank/DDBJ whole genome shotgun (WGS) entry which is preliminary data.</text>
</comment>
<dbReference type="GO" id="GO:0008270">
    <property type="term" value="F:zinc ion binding"/>
    <property type="evidence" value="ECO:0007669"/>
    <property type="project" value="InterPro"/>
</dbReference>
<dbReference type="Proteomes" id="UP000235145">
    <property type="component" value="Unassembled WGS sequence"/>
</dbReference>
<evidence type="ECO:0000259" key="4">
    <source>
        <dbReference type="Pfam" id="PF14432"/>
    </source>
</evidence>
<dbReference type="PROSITE" id="PS51375">
    <property type="entry name" value="PPR"/>
    <property type="match status" value="4"/>
</dbReference>
<evidence type="ECO:0000313" key="6">
    <source>
        <dbReference type="Proteomes" id="UP000235145"/>
    </source>
</evidence>
<keyword evidence="2" id="KW-0677">Repeat</keyword>
<feature type="repeat" description="PPR" evidence="3">
    <location>
        <begin position="179"/>
        <end position="213"/>
    </location>
</feature>
<dbReference type="PANTHER" id="PTHR47926">
    <property type="entry name" value="PENTATRICOPEPTIDE REPEAT-CONTAINING PROTEIN"/>
    <property type="match status" value="1"/>
</dbReference>
<dbReference type="Gene3D" id="1.25.40.10">
    <property type="entry name" value="Tetratricopeptide repeat domain"/>
    <property type="match status" value="4"/>
</dbReference>
<dbReference type="Pfam" id="PF01535">
    <property type="entry name" value="PPR"/>
    <property type="match status" value="4"/>
</dbReference>
<evidence type="ECO:0000256" key="3">
    <source>
        <dbReference type="PROSITE-ProRule" id="PRU00708"/>
    </source>
</evidence>
<dbReference type="NCBIfam" id="TIGR00756">
    <property type="entry name" value="PPR"/>
    <property type="match status" value="7"/>
</dbReference>
<dbReference type="InterPro" id="IPR011990">
    <property type="entry name" value="TPR-like_helical_dom_sf"/>
</dbReference>
<dbReference type="PANTHER" id="PTHR47926:SF446">
    <property type="entry name" value="PENTACOTRIPEPTIDE-REPEAT REGION OF PRORP DOMAIN-CONTAINING PROTEIN"/>
    <property type="match status" value="1"/>
</dbReference>
<sequence>MATLLPFPLISSTPATKHLIFFEDLISSLKNGKKKLTSRIRVDFGGEDTIEALSVSEVNCGGWLELELDSFEPYGTKLEIGSLRIVWARARFGLGSYTFFHGGGVAGKAIVMNVSIDIKARLIQAITSFNQVKHVHARILRLDLLHDNYLLNTLLKSSFNLNDDTNYSRLLFNQIQEPNDYVWNTLIHGLVSRDHFKESIKCFYSMRQNGFLPHYFTFPLVLKACTRVLDLRLGVELHTIMVKAGYDYDAFVKTGLVCFYAKCGRLDDACKVLDEMPEKNPVSWTAIISGYIEERRFTEALDVFKRLLSMNLRPDSFTLVKILSACSQLGDLKNIEWLDECITTLKITKNIFLGTALVDTYAKCGSMEKAHATFDQMLEKDAVTWGAMIQGYASNGKPKEALDIFYKMKNNNLKPDCYTIVGVLSACSSLGALELGEWARGLIDKNMFLHNPIVGTALIDMYAKCGKMNSALKVFKEMKEKDVIVWNAAISGLGMSGQPKVISSLFGQMYKLGVHPDGKTFIGVLCGCTHAGLVDDGRRFFYDMKSFFSLDHEIEHYGCMVDLLGRSGLLNEAHDLIKSMPMEPNAIVWGALLSGCRLHKDTELAEHVLKKLIELEPLNSGNYVLLSNIFSANHKWEESLNIRSQMREKGIRKIPGCCWIEVDGVVHEFRVGDTSHPISERIYGQLSELNREGKQMGYVERTEFVLFDVEDEEKEHFLGCHSEKLAIAFGLISTKPGEVIRVVKNMRVCGDCHVAIKLYSKITGREIVLRDNSRFHSFIDGSCSCGDYW</sequence>
<evidence type="ECO:0000256" key="2">
    <source>
        <dbReference type="ARBA" id="ARBA00022737"/>
    </source>
</evidence>
<feature type="domain" description="DYW" evidence="4">
    <location>
        <begin position="697"/>
        <end position="789"/>
    </location>
</feature>